<accession>A0ABX0K383</accession>
<evidence type="ECO:0008006" key="3">
    <source>
        <dbReference type="Google" id="ProtNLM"/>
    </source>
</evidence>
<dbReference type="RefSeq" id="WP_173569187.1">
    <property type="nucleotide sequence ID" value="NZ_WOSY01000003.1"/>
</dbReference>
<sequence>MKQKIDHPWIKVRRFCRKLVENLMNFGPYASKPAAVSMDAINAVVALDLSL</sequence>
<dbReference type="EMBL" id="WOSY01000003">
    <property type="protein sequence ID" value="NHN87909.1"/>
    <property type="molecule type" value="Genomic_DNA"/>
</dbReference>
<dbReference type="Proteomes" id="UP000631653">
    <property type="component" value="Unassembled WGS sequence"/>
</dbReference>
<reference evidence="1 2" key="1">
    <citation type="journal article" date="2020" name="Int. J. Syst. Evol. Microbiol.">
        <title>Novel acetic acid bacteria from cider fermentations: Acetobacter conturbans sp. nov. and Acetobacter fallax sp. nov.</title>
        <authorList>
            <person name="Sombolestani A.S."/>
            <person name="Cleenwerck I."/>
            <person name="Cnockaert M."/>
            <person name="Borremans W."/>
            <person name="Wieme A.D."/>
            <person name="De Vuyst L."/>
            <person name="Vandamme P."/>
        </authorList>
    </citation>
    <scope>NUCLEOTIDE SEQUENCE [LARGE SCALE GENOMIC DNA]</scope>
    <source>
        <strain evidence="1 2">LMG 1627</strain>
    </source>
</reference>
<name>A0ABX0K383_9PROT</name>
<organism evidence="1 2">
    <name type="scientific">Acetobacter conturbans</name>
    <dbReference type="NCBI Taxonomy" id="1737472"/>
    <lineage>
        <taxon>Bacteria</taxon>
        <taxon>Pseudomonadati</taxon>
        <taxon>Pseudomonadota</taxon>
        <taxon>Alphaproteobacteria</taxon>
        <taxon>Acetobacterales</taxon>
        <taxon>Acetobacteraceae</taxon>
        <taxon>Acetobacter</taxon>
    </lineage>
</organism>
<proteinExistence type="predicted"/>
<comment type="caution">
    <text evidence="1">The sequence shown here is derived from an EMBL/GenBank/DDBJ whole genome shotgun (WGS) entry which is preliminary data.</text>
</comment>
<evidence type="ECO:0000313" key="1">
    <source>
        <dbReference type="EMBL" id="NHN87909.1"/>
    </source>
</evidence>
<evidence type="ECO:0000313" key="2">
    <source>
        <dbReference type="Proteomes" id="UP000631653"/>
    </source>
</evidence>
<keyword evidence="2" id="KW-1185">Reference proteome</keyword>
<protein>
    <recommendedName>
        <fullName evidence="3">Transposase</fullName>
    </recommendedName>
</protein>
<gene>
    <name evidence="1" type="ORF">GOB81_04590</name>
</gene>